<dbReference type="EMBL" id="LAZR01006240">
    <property type="protein sequence ID" value="KKM93620.1"/>
    <property type="molecule type" value="Genomic_DNA"/>
</dbReference>
<protein>
    <submittedName>
        <fullName evidence="2">Uncharacterized protein</fullName>
    </submittedName>
</protein>
<keyword evidence="1" id="KW-0175">Coiled coil</keyword>
<organism evidence="2">
    <name type="scientific">marine sediment metagenome</name>
    <dbReference type="NCBI Taxonomy" id="412755"/>
    <lineage>
        <taxon>unclassified sequences</taxon>
        <taxon>metagenomes</taxon>
        <taxon>ecological metagenomes</taxon>
    </lineage>
</organism>
<feature type="coiled-coil region" evidence="1">
    <location>
        <begin position="71"/>
        <end position="98"/>
    </location>
</feature>
<gene>
    <name evidence="2" type="ORF">LCGC14_1206510</name>
</gene>
<reference evidence="2" key="1">
    <citation type="journal article" date="2015" name="Nature">
        <title>Complex archaea that bridge the gap between prokaryotes and eukaryotes.</title>
        <authorList>
            <person name="Spang A."/>
            <person name="Saw J.H."/>
            <person name="Jorgensen S.L."/>
            <person name="Zaremba-Niedzwiedzka K."/>
            <person name="Martijn J."/>
            <person name="Lind A.E."/>
            <person name="van Eijk R."/>
            <person name="Schleper C."/>
            <person name="Guy L."/>
            <person name="Ettema T.J."/>
        </authorList>
    </citation>
    <scope>NUCLEOTIDE SEQUENCE</scope>
</reference>
<evidence type="ECO:0000256" key="1">
    <source>
        <dbReference type="SAM" id="Coils"/>
    </source>
</evidence>
<dbReference type="AlphaFoldDB" id="A0A0F9NXJ8"/>
<evidence type="ECO:0000313" key="2">
    <source>
        <dbReference type="EMBL" id="KKM93620.1"/>
    </source>
</evidence>
<sequence>MAEQSEVIFTCPNCGMVSHHPDDISHQYCGNCHKYVDCKGVNCPQYTYRCIAYQEPSADCPLKGGYLIKPIDMSEETREKLRRQAIEAALERQKYLKEE</sequence>
<name>A0A0F9NXJ8_9ZZZZ</name>
<comment type="caution">
    <text evidence="2">The sequence shown here is derived from an EMBL/GenBank/DDBJ whole genome shotgun (WGS) entry which is preliminary data.</text>
</comment>
<accession>A0A0F9NXJ8</accession>
<proteinExistence type="predicted"/>